<dbReference type="InterPro" id="IPR002306">
    <property type="entry name" value="Trp-tRNA-ligase"/>
</dbReference>
<proteinExistence type="inferred from homology"/>
<evidence type="ECO:0000256" key="4">
    <source>
        <dbReference type="ARBA" id="ARBA00022741"/>
    </source>
</evidence>
<dbReference type="PANTHER" id="PTHR43766">
    <property type="entry name" value="TRYPTOPHAN--TRNA LIGASE, MITOCHONDRIAL"/>
    <property type="match status" value="1"/>
</dbReference>
<evidence type="ECO:0000256" key="5">
    <source>
        <dbReference type="ARBA" id="ARBA00022840"/>
    </source>
</evidence>
<evidence type="ECO:0000256" key="9">
    <source>
        <dbReference type="RuleBase" id="RU363036"/>
    </source>
</evidence>
<dbReference type="CDD" id="cd00806">
    <property type="entry name" value="TrpRS_core"/>
    <property type="match status" value="1"/>
</dbReference>
<dbReference type="EC" id="6.1.1.2" evidence="2 8"/>
<evidence type="ECO:0000256" key="8">
    <source>
        <dbReference type="NCBIfam" id="TIGR00233"/>
    </source>
</evidence>
<evidence type="ECO:0000256" key="3">
    <source>
        <dbReference type="ARBA" id="ARBA00022598"/>
    </source>
</evidence>
<name>A0ABT6NEC5_9FIRM</name>
<keyword evidence="4 9" id="KW-0547">Nucleotide-binding</keyword>
<protein>
    <recommendedName>
        <fullName evidence="2 8">Tryptophan--tRNA ligase</fullName>
        <ecNumber evidence="2 8">6.1.1.2</ecNumber>
    </recommendedName>
</protein>
<dbReference type="Proteomes" id="UP001158045">
    <property type="component" value="Unassembled WGS sequence"/>
</dbReference>
<dbReference type="Gene3D" id="3.40.50.620">
    <property type="entry name" value="HUPs"/>
    <property type="match status" value="1"/>
</dbReference>
<evidence type="ECO:0000256" key="7">
    <source>
        <dbReference type="ARBA" id="ARBA00023146"/>
    </source>
</evidence>
<dbReference type="GO" id="GO:0004830">
    <property type="term" value="F:tryptophan-tRNA ligase activity"/>
    <property type="evidence" value="ECO:0007669"/>
    <property type="project" value="UniProtKB-EC"/>
</dbReference>
<dbReference type="PANTHER" id="PTHR43766:SF1">
    <property type="entry name" value="TRYPTOPHAN--TRNA LIGASE, MITOCHONDRIAL"/>
    <property type="match status" value="1"/>
</dbReference>
<keyword evidence="11" id="KW-1185">Reference proteome</keyword>
<reference evidence="10 11" key="1">
    <citation type="submission" date="2023-04" db="EMBL/GenBank/DDBJ databases">
        <title>Fusibacter bizertensis strain WBS, isolated from littoral bottom sediments of the Arctic seas - biochemical and genomic analysis.</title>
        <authorList>
            <person name="Brioukhanov A.L."/>
        </authorList>
    </citation>
    <scope>NUCLEOTIDE SEQUENCE [LARGE SCALE GENOMIC DNA]</scope>
    <source>
        <strain evidence="10 11">WBS</strain>
    </source>
</reference>
<dbReference type="SUPFAM" id="SSF52374">
    <property type="entry name" value="Nucleotidylyl transferase"/>
    <property type="match status" value="1"/>
</dbReference>
<evidence type="ECO:0000256" key="6">
    <source>
        <dbReference type="ARBA" id="ARBA00022917"/>
    </source>
</evidence>
<comment type="similarity">
    <text evidence="1 9">Belongs to the class-I aminoacyl-tRNA synthetase family.</text>
</comment>
<accession>A0ABT6NEC5</accession>
<evidence type="ECO:0000256" key="2">
    <source>
        <dbReference type="ARBA" id="ARBA00013161"/>
    </source>
</evidence>
<dbReference type="InterPro" id="IPR050203">
    <property type="entry name" value="Trp-tRNA_synthetase"/>
</dbReference>
<comment type="caution">
    <text evidence="10">The sequence shown here is derived from an EMBL/GenBank/DDBJ whole genome shotgun (WGS) entry which is preliminary data.</text>
</comment>
<organism evidence="10 11">
    <name type="scientific">Fusibacter bizertensis</name>
    <dbReference type="NCBI Taxonomy" id="1488331"/>
    <lineage>
        <taxon>Bacteria</taxon>
        <taxon>Bacillati</taxon>
        <taxon>Bacillota</taxon>
        <taxon>Clostridia</taxon>
        <taxon>Eubacteriales</taxon>
        <taxon>Eubacteriales Family XII. Incertae Sedis</taxon>
        <taxon>Fusibacter</taxon>
    </lineage>
</organism>
<dbReference type="InterPro" id="IPR002305">
    <property type="entry name" value="aa-tRNA-synth_Ic"/>
</dbReference>
<gene>
    <name evidence="10" type="primary">trpS</name>
    <name evidence="10" type="ORF">QE109_11370</name>
</gene>
<keyword evidence="3 9" id="KW-0436">Ligase</keyword>
<dbReference type="NCBIfam" id="TIGR00233">
    <property type="entry name" value="trpS"/>
    <property type="match status" value="1"/>
</dbReference>
<keyword evidence="7 9" id="KW-0030">Aminoacyl-tRNA synthetase</keyword>
<sequence length="329" mass="36918">MKRILTGDRTTGKLHIGHYVGSLQNRVKLQDQYETFILLADIQALTTHFENPKLINASIYDVAIDNLSVGLNPEKVTFVQQSLIPSIAELTVFYSMLTTVNSLRHNPTIKTEMLQYGFKDVTYGFLGYPVSQAADITFCGADLVPVGEDQLPHLEQARKLVRRFNALYMDEHMGIKEPVALLSDVPRLMGLDGNSKMGKSLGNAIYLSDTEDEVRRKIRKAVTDTNRISIADKGNPEKCVVATYHKIFTQDQYDNICEMCRSAQIGCSACKNVLITSIDELLTPMREKRRYYESHLNLVKEIILDGSSKANKIGNETVAKVKNAMHLSL</sequence>
<evidence type="ECO:0000256" key="1">
    <source>
        <dbReference type="ARBA" id="ARBA00005594"/>
    </source>
</evidence>
<keyword evidence="5 9" id="KW-0067">ATP-binding</keyword>
<dbReference type="PRINTS" id="PR01039">
    <property type="entry name" value="TRNASYNTHTRP"/>
</dbReference>
<dbReference type="InterPro" id="IPR014729">
    <property type="entry name" value="Rossmann-like_a/b/a_fold"/>
</dbReference>
<evidence type="ECO:0000313" key="11">
    <source>
        <dbReference type="Proteomes" id="UP001158045"/>
    </source>
</evidence>
<dbReference type="Pfam" id="PF00579">
    <property type="entry name" value="tRNA-synt_1b"/>
    <property type="match status" value="1"/>
</dbReference>
<dbReference type="Gene3D" id="1.10.240.10">
    <property type="entry name" value="Tyrosyl-Transfer RNA Synthetase"/>
    <property type="match status" value="1"/>
</dbReference>
<dbReference type="EMBL" id="JARYZI010000007">
    <property type="protein sequence ID" value="MDH8678752.1"/>
    <property type="molecule type" value="Genomic_DNA"/>
</dbReference>
<evidence type="ECO:0000313" key="10">
    <source>
        <dbReference type="EMBL" id="MDH8678752.1"/>
    </source>
</evidence>
<dbReference type="RefSeq" id="WP_281094643.1">
    <property type="nucleotide sequence ID" value="NZ_JARYZI010000007.1"/>
</dbReference>
<keyword evidence="6 9" id="KW-0648">Protein biosynthesis</keyword>